<reference evidence="4" key="1">
    <citation type="journal article" date="2019" name="Nat. Commun.">
        <title>Expansion of phycobilisome linker gene families in mesophilic red algae.</title>
        <authorList>
            <person name="Lee J."/>
            <person name="Kim D."/>
            <person name="Bhattacharya D."/>
            <person name="Yoon H.S."/>
        </authorList>
    </citation>
    <scope>NUCLEOTIDE SEQUENCE [LARGE SCALE GENOMIC DNA]</scope>
    <source>
        <strain evidence="4">CCMP 1328</strain>
    </source>
</reference>
<dbReference type="EMBL" id="VRMN01000004">
    <property type="protein sequence ID" value="KAA8495159.1"/>
    <property type="molecule type" value="Genomic_DNA"/>
</dbReference>
<sequence>MNGSKLMDFSVSEYFNHLKGAGLGSLPGMSAEILDAEERNLISTGHIPVDNWLGVIRTAHGLGIPTTPTML</sequence>
<evidence type="ECO:0000256" key="2">
    <source>
        <dbReference type="ARBA" id="ARBA00022485"/>
    </source>
</evidence>
<keyword evidence="2" id="KW-0479">Metal-binding</keyword>
<protein>
    <submittedName>
        <fullName evidence="3">FO synthase subunit 2</fullName>
    </submittedName>
</protein>
<dbReference type="AlphaFoldDB" id="A0A5J4YUI1"/>
<dbReference type="GO" id="GO:0044689">
    <property type="term" value="F:7,8-didemethyl-8-hydroxy-5-deazariboflavin synthase activity"/>
    <property type="evidence" value="ECO:0007669"/>
    <property type="project" value="TreeGrafter"/>
</dbReference>
<keyword evidence="2" id="KW-0408">Iron</keyword>
<dbReference type="PANTHER" id="PTHR43076">
    <property type="entry name" value="FO SYNTHASE (COFH)"/>
    <property type="match status" value="1"/>
</dbReference>
<proteinExistence type="predicted"/>
<dbReference type="InterPro" id="IPR034405">
    <property type="entry name" value="F420"/>
</dbReference>
<keyword evidence="4" id="KW-1185">Reference proteome</keyword>
<comment type="cofactor">
    <cofactor evidence="1">
        <name>[4Fe-4S] cluster</name>
        <dbReference type="ChEBI" id="CHEBI:49883"/>
    </cofactor>
</comment>
<dbReference type="OrthoDB" id="2015542at2759"/>
<keyword evidence="2" id="KW-0411">Iron-sulfur</keyword>
<keyword evidence="2" id="KW-0004">4Fe-4S</keyword>
<evidence type="ECO:0000313" key="3">
    <source>
        <dbReference type="EMBL" id="KAA8495159.1"/>
    </source>
</evidence>
<accession>A0A5J4YUI1</accession>
<dbReference type="Proteomes" id="UP000324585">
    <property type="component" value="Unassembled WGS sequence"/>
</dbReference>
<evidence type="ECO:0000313" key="4">
    <source>
        <dbReference type="Proteomes" id="UP000324585"/>
    </source>
</evidence>
<organism evidence="3 4">
    <name type="scientific">Porphyridium purpureum</name>
    <name type="common">Red alga</name>
    <name type="synonym">Porphyridium cruentum</name>
    <dbReference type="NCBI Taxonomy" id="35688"/>
    <lineage>
        <taxon>Eukaryota</taxon>
        <taxon>Rhodophyta</taxon>
        <taxon>Bangiophyceae</taxon>
        <taxon>Porphyridiales</taxon>
        <taxon>Porphyridiaceae</taxon>
        <taxon>Porphyridium</taxon>
    </lineage>
</organism>
<name>A0A5J4YUI1_PORPP</name>
<comment type="caution">
    <text evidence="3">The sequence shown here is derived from an EMBL/GenBank/DDBJ whole genome shotgun (WGS) entry which is preliminary data.</text>
</comment>
<gene>
    <name evidence="3" type="ORF">FVE85_3400</name>
</gene>
<dbReference type="PANTHER" id="PTHR43076:SF1">
    <property type="entry name" value="LIPOYL SYNTHASE 2"/>
    <property type="match status" value="1"/>
</dbReference>
<evidence type="ECO:0000256" key="1">
    <source>
        <dbReference type="ARBA" id="ARBA00001966"/>
    </source>
</evidence>
<dbReference type="GO" id="GO:0051539">
    <property type="term" value="F:4 iron, 4 sulfur cluster binding"/>
    <property type="evidence" value="ECO:0007669"/>
    <property type="project" value="UniProtKB-KW"/>
</dbReference>